<dbReference type="RefSeq" id="WP_072317783.1">
    <property type="nucleotide sequence ID" value="NZ_FPJE01000013.1"/>
</dbReference>
<dbReference type="AlphaFoldDB" id="A0A1K1QH95"/>
<dbReference type="OrthoDB" id="1454529at2"/>
<feature type="transmembrane region" description="Helical" evidence="1">
    <location>
        <begin position="67"/>
        <end position="90"/>
    </location>
</feature>
<gene>
    <name evidence="2" type="ORF">SAMN02927921_02569</name>
</gene>
<feature type="transmembrane region" description="Helical" evidence="1">
    <location>
        <begin position="37"/>
        <end position="55"/>
    </location>
</feature>
<organism evidence="2 3">
    <name type="scientific">Sinomicrobium oceani</name>
    <dbReference type="NCBI Taxonomy" id="1150368"/>
    <lineage>
        <taxon>Bacteria</taxon>
        <taxon>Pseudomonadati</taxon>
        <taxon>Bacteroidota</taxon>
        <taxon>Flavobacteriia</taxon>
        <taxon>Flavobacteriales</taxon>
        <taxon>Flavobacteriaceae</taxon>
        <taxon>Sinomicrobium</taxon>
    </lineage>
</organism>
<name>A0A1K1QH95_9FLAO</name>
<evidence type="ECO:0000256" key="1">
    <source>
        <dbReference type="SAM" id="Phobius"/>
    </source>
</evidence>
<dbReference type="EMBL" id="FPJE01000013">
    <property type="protein sequence ID" value="SFW59298.1"/>
    <property type="molecule type" value="Genomic_DNA"/>
</dbReference>
<accession>A0A1K1QH95</accession>
<keyword evidence="1" id="KW-0812">Transmembrane</keyword>
<keyword evidence="3" id="KW-1185">Reference proteome</keyword>
<evidence type="ECO:0000313" key="3">
    <source>
        <dbReference type="Proteomes" id="UP000182248"/>
    </source>
</evidence>
<dbReference type="STRING" id="1150368.SAMN02927921_02569"/>
<sequence length="91" mass="10168">MIIFRGWGILALLIPVFSIIAGLLLFSNDGNASRKLLMGSIIFSGILTLISGILLKQKTNRKHDLYYIPLNIWGIIWLVLGVVGMIYTYMA</sequence>
<evidence type="ECO:0000313" key="2">
    <source>
        <dbReference type="EMBL" id="SFW59298.1"/>
    </source>
</evidence>
<keyword evidence="1" id="KW-0472">Membrane</keyword>
<keyword evidence="1" id="KW-1133">Transmembrane helix</keyword>
<feature type="transmembrane region" description="Helical" evidence="1">
    <location>
        <begin position="7"/>
        <end position="25"/>
    </location>
</feature>
<protein>
    <submittedName>
        <fullName evidence="2">Uncharacterized protein</fullName>
    </submittedName>
</protein>
<reference evidence="2 3" key="1">
    <citation type="submission" date="2016-11" db="EMBL/GenBank/DDBJ databases">
        <authorList>
            <person name="Jaros S."/>
            <person name="Januszkiewicz K."/>
            <person name="Wedrychowicz H."/>
        </authorList>
    </citation>
    <scope>NUCLEOTIDE SEQUENCE [LARGE SCALE GENOMIC DNA]</scope>
    <source>
        <strain evidence="2 3">CGMCC 1.12145</strain>
    </source>
</reference>
<dbReference type="Proteomes" id="UP000182248">
    <property type="component" value="Unassembled WGS sequence"/>
</dbReference>
<proteinExistence type="predicted"/>